<protein>
    <recommendedName>
        <fullName evidence="3">SMP-30/Gluconolactonase/LRE-like region domain-containing protein</fullName>
    </recommendedName>
</protein>
<dbReference type="SUPFAM" id="SSF63829">
    <property type="entry name" value="Calcium-dependent phosphotriesterase"/>
    <property type="match status" value="1"/>
</dbReference>
<accession>A0A0D2JZ25</accession>
<name>A0A0D2JZ25_9EURO</name>
<evidence type="ECO:0008006" key="3">
    <source>
        <dbReference type="Google" id="ProtNLM"/>
    </source>
</evidence>
<dbReference type="AlphaFoldDB" id="A0A0D2JZ25"/>
<dbReference type="Proteomes" id="UP000053411">
    <property type="component" value="Unassembled WGS sequence"/>
</dbReference>
<gene>
    <name evidence="1" type="ORF">Z520_08517</name>
</gene>
<evidence type="ECO:0000313" key="2">
    <source>
        <dbReference type="Proteomes" id="UP000053411"/>
    </source>
</evidence>
<dbReference type="EMBL" id="KN848080">
    <property type="protein sequence ID" value="KIX95809.1"/>
    <property type="molecule type" value="Genomic_DNA"/>
</dbReference>
<dbReference type="RefSeq" id="XP_016629932.1">
    <property type="nucleotide sequence ID" value="XM_016779013.1"/>
</dbReference>
<dbReference type="PANTHER" id="PTHR42060:SF1">
    <property type="entry name" value="NHL REPEAT-CONTAINING PROTEIN"/>
    <property type="match status" value="1"/>
</dbReference>
<dbReference type="STRING" id="1442371.A0A0D2JZ25"/>
<dbReference type="Gene3D" id="2.120.10.30">
    <property type="entry name" value="TolB, C-terminal domain"/>
    <property type="match status" value="1"/>
</dbReference>
<proteinExistence type="predicted"/>
<sequence length="228" mass="23900">MAYDLFYLVAGNFSTKTFSSTPGTYAVRELDLRGLPAVPKAPLKIGGPALRKVVDIPHSGFLNGLAVLNPVEGVLLISDSLYGVVWSVNVNTGATAIAINDTSMDPLPNEAAPLGINGLHVVEDELFYTNSNQQTFNKVRVDTKTGRATGPVETIVNSTAIAPDDFTIDFEGNVWIADNLFNELSLVKGGATLESTGESKPALVSGSLNSTTIAGHTSAAFGVSSDDV</sequence>
<dbReference type="InterPro" id="IPR052998">
    <property type="entry name" value="Hetero-Diels-Alderase-like"/>
</dbReference>
<organism evidence="1 2">
    <name type="scientific">Fonsecaea multimorphosa CBS 102226</name>
    <dbReference type="NCBI Taxonomy" id="1442371"/>
    <lineage>
        <taxon>Eukaryota</taxon>
        <taxon>Fungi</taxon>
        <taxon>Dikarya</taxon>
        <taxon>Ascomycota</taxon>
        <taxon>Pezizomycotina</taxon>
        <taxon>Eurotiomycetes</taxon>
        <taxon>Chaetothyriomycetidae</taxon>
        <taxon>Chaetothyriales</taxon>
        <taxon>Herpotrichiellaceae</taxon>
        <taxon>Fonsecaea</taxon>
    </lineage>
</organism>
<keyword evidence="2" id="KW-1185">Reference proteome</keyword>
<dbReference type="GeneID" id="27714263"/>
<dbReference type="InterPro" id="IPR011042">
    <property type="entry name" value="6-blade_b-propeller_TolB-like"/>
</dbReference>
<dbReference type="OrthoDB" id="9977941at2759"/>
<dbReference type="PANTHER" id="PTHR42060">
    <property type="entry name" value="NHL REPEAT-CONTAINING PROTEIN-RELATED"/>
    <property type="match status" value="1"/>
</dbReference>
<evidence type="ECO:0000313" key="1">
    <source>
        <dbReference type="EMBL" id="KIX95809.1"/>
    </source>
</evidence>
<dbReference type="VEuPathDB" id="FungiDB:Z520_08517"/>
<reference evidence="1 2" key="1">
    <citation type="submission" date="2015-01" db="EMBL/GenBank/DDBJ databases">
        <title>The Genome Sequence of Fonsecaea multimorphosa CBS 102226.</title>
        <authorList>
            <consortium name="The Broad Institute Genomics Platform"/>
            <person name="Cuomo C."/>
            <person name="de Hoog S."/>
            <person name="Gorbushina A."/>
            <person name="Stielow B."/>
            <person name="Teixiera M."/>
            <person name="Abouelleil A."/>
            <person name="Chapman S.B."/>
            <person name="Priest M."/>
            <person name="Young S.K."/>
            <person name="Wortman J."/>
            <person name="Nusbaum C."/>
            <person name="Birren B."/>
        </authorList>
    </citation>
    <scope>NUCLEOTIDE SEQUENCE [LARGE SCALE GENOMIC DNA]</scope>
    <source>
        <strain evidence="1 2">CBS 102226</strain>
    </source>
</reference>